<sequence>MTQVSCLTSATPSGLKSLREKELAILRGEGVSDKPREKKDRIYDYDVYNDLGDSDKDPNLARPVLGNKDYPHPRRCKTSRPPTKSDPLPESQSSDVYVPRDEAFSEVKNLTFNVKTIVSHPGHLHRLIRDPKSTLNRQHRFPPRIAFSSITPSLTHRRNSRGSPEEKMHRPLSDEFLSDDNLESQWLDC</sequence>
<dbReference type="EMBL" id="CM042018">
    <property type="protein sequence ID" value="KAI3827108.1"/>
    <property type="molecule type" value="Genomic_DNA"/>
</dbReference>
<organism evidence="1 2">
    <name type="scientific">Smallanthus sonchifolius</name>
    <dbReference type="NCBI Taxonomy" id="185202"/>
    <lineage>
        <taxon>Eukaryota</taxon>
        <taxon>Viridiplantae</taxon>
        <taxon>Streptophyta</taxon>
        <taxon>Embryophyta</taxon>
        <taxon>Tracheophyta</taxon>
        <taxon>Spermatophyta</taxon>
        <taxon>Magnoliopsida</taxon>
        <taxon>eudicotyledons</taxon>
        <taxon>Gunneridae</taxon>
        <taxon>Pentapetalae</taxon>
        <taxon>asterids</taxon>
        <taxon>campanulids</taxon>
        <taxon>Asterales</taxon>
        <taxon>Asteraceae</taxon>
        <taxon>Asteroideae</taxon>
        <taxon>Heliantheae alliance</taxon>
        <taxon>Millerieae</taxon>
        <taxon>Smallanthus</taxon>
    </lineage>
</organism>
<gene>
    <name evidence="1" type="ORF">L1987_01172</name>
</gene>
<dbReference type="Proteomes" id="UP001056120">
    <property type="component" value="Linkage Group LG01"/>
</dbReference>
<accession>A0ACB9K4D8</accession>
<reference evidence="1 2" key="2">
    <citation type="journal article" date="2022" name="Mol. Ecol. Resour.">
        <title>The genomes of chicory, endive, great burdock and yacon provide insights into Asteraceae paleo-polyploidization history and plant inulin production.</title>
        <authorList>
            <person name="Fan W."/>
            <person name="Wang S."/>
            <person name="Wang H."/>
            <person name="Wang A."/>
            <person name="Jiang F."/>
            <person name="Liu H."/>
            <person name="Zhao H."/>
            <person name="Xu D."/>
            <person name="Zhang Y."/>
        </authorList>
    </citation>
    <scope>NUCLEOTIDE SEQUENCE [LARGE SCALE GENOMIC DNA]</scope>
    <source>
        <strain evidence="2">cv. Yunnan</strain>
        <tissue evidence="1">Leaves</tissue>
    </source>
</reference>
<proteinExistence type="predicted"/>
<reference evidence="2" key="1">
    <citation type="journal article" date="2022" name="Mol. Ecol. Resour.">
        <title>The genomes of chicory, endive, great burdock and yacon provide insights into Asteraceae palaeo-polyploidization history and plant inulin production.</title>
        <authorList>
            <person name="Fan W."/>
            <person name="Wang S."/>
            <person name="Wang H."/>
            <person name="Wang A."/>
            <person name="Jiang F."/>
            <person name="Liu H."/>
            <person name="Zhao H."/>
            <person name="Xu D."/>
            <person name="Zhang Y."/>
        </authorList>
    </citation>
    <scope>NUCLEOTIDE SEQUENCE [LARGE SCALE GENOMIC DNA]</scope>
    <source>
        <strain evidence="2">cv. Yunnan</strain>
    </source>
</reference>
<comment type="caution">
    <text evidence="1">The sequence shown here is derived from an EMBL/GenBank/DDBJ whole genome shotgun (WGS) entry which is preliminary data.</text>
</comment>
<evidence type="ECO:0000313" key="2">
    <source>
        <dbReference type="Proteomes" id="UP001056120"/>
    </source>
</evidence>
<name>A0ACB9K4D8_9ASTR</name>
<keyword evidence="2" id="KW-1185">Reference proteome</keyword>
<protein>
    <submittedName>
        <fullName evidence="1">Uncharacterized protein</fullName>
    </submittedName>
</protein>
<evidence type="ECO:0000313" key="1">
    <source>
        <dbReference type="EMBL" id="KAI3827108.1"/>
    </source>
</evidence>